<reference evidence="4 5" key="1">
    <citation type="submission" date="2020-09" db="EMBL/GenBank/DDBJ databases">
        <title>novel species in genus Nocardioides.</title>
        <authorList>
            <person name="Zhang G."/>
        </authorList>
    </citation>
    <scope>NUCLEOTIDE SEQUENCE [LARGE SCALE GENOMIC DNA]</scope>
    <source>
        <strain evidence="4 5">19197</strain>
    </source>
</reference>
<organism evidence="4 5">
    <name type="scientific">Nocardioides hwasunensis</name>
    <dbReference type="NCBI Taxonomy" id="397258"/>
    <lineage>
        <taxon>Bacteria</taxon>
        <taxon>Bacillati</taxon>
        <taxon>Actinomycetota</taxon>
        <taxon>Actinomycetes</taxon>
        <taxon>Propionibacteriales</taxon>
        <taxon>Nocardioidaceae</taxon>
        <taxon>Nocardioides</taxon>
    </lineage>
</organism>
<sequence>MTGFSTSAVLAILLGALLVPVAFVPYVAWTYRRRGTLGFGHALIAVAAIVSALALWTFTILPLPDPSTISCSPGVRPQLVPLASLRDLELGRNGVRDPALLQLVLNVALFVPFGMLVRHLAPGVRARTVVALGFATSLLIELTQLTGVWGVYPCAYRLFDVDDLLTNTVGAVVGVALAPLLAKVPGQEVVPTDQPRRVTRARRLLGMAVDVVSVYLVTLLVLLPVTIAARRADWTSDRATFDRVDGATTLAVSVLLLLVVPLAARGVTLGQLSTFVRPIGPDGAPPPVISRLARWATGSGAYFVLAALGDLTGTELFSRLGTLLLAVSAAYVVLRHPRGLSGVASRTTLVDSRDRGTSTRALGVDPRSLGLAVVATVLTANVLVAGLAAVGAVAPRVSAVVYVVAGALLMAAAVAVVPYLLVNGVVVIRKEGLSVTTLLPLATGAAPVVVAGVLVLALALDLPWVAAAALGALVVLGYLGFLVVAFLGYGRWYARRPPRGRVDAVVVLGSRIFGDRVPPLLAARVDRGVEVLLDQLVDEVESAAVLVCSGGQGPDETMAEGTAMAAHAVDQGAPADRVLAETGSRTTQQNIVLSRDLLRARGIDGPMVVTTNDFHAFRAALVTRDAGVVAQVVGAPTAHYYFPAAALREFVALLARNPVAHLSVSLGLFLVSGATALLVLMR</sequence>
<evidence type="ECO:0000259" key="2">
    <source>
        <dbReference type="Pfam" id="PF02698"/>
    </source>
</evidence>
<gene>
    <name evidence="4" type="ORF">IEZ25_06395</name>
</gene>
<feature type="domain" description="DUF218" evidence="2">
    <location>
        <begin position="503"/>
        <end position="650"/>
    </location>
</feature>
<dbReference type="Pfam" id="PF02698">
    <property type="entry name" value="DUF218"/>
    <property type="match status" value="1"/>
</dbReference>
<evidence type="ECO:0000259" key="3">
    <source>
        <dbReference type="Pfam" id="PF04892"/>
    </source>
</evidence>
<dbReference type="InterPro" id="IPR014729">
    <property type="entry name" value="Rossmann-like_a/b/a_fold"/>
</dbReference>
<accession>A0ABR8MJH1</accession>
<feature type="transmembrane region" description="Helical" evidence="1">
    <location>
        <begin position="399"/>
        <end position="421"/>
    </location>
</feature>
<feature type="transmembrane region" description="Helical" evidence="1">
    <location>
        <begin position="129"/>
        <end position="152"/>
    </location>
</feature>
<feature type="domain" description="VanZ-like" evidence="3">
    <location>
        <begin position="50"/>
        <end position="181"/>
    </location>
</feature>
<dbReference type="Pfam" id="PF04892">
    <property type="entry name" value="VanZ"/>
    <property type="match status" value="1"/>
</dbReference>
<keyword evidence="1" id="KW-0472">Membrane</keyword>
<keyword evidence="1" id="KW-0812">Transmembrane</keyword>
<dbReference type="InterPro" id="IPR006976">
    <property type="entry name" value="VanZ-like"/>
</dbReference>
<evidence type="ECO:0000256" key="1">
    <source>
        <dbReference type="SAM" id="Phobius"/>
    </source>
</evidence>
<dbReference type="InterPro" id="IPR051599">
    <property type="entry name" value="Cell_Envelope_Assoc"/>
</dbReference>
<keyword evidence="5" id="KW-1185">Reference proteome</keyword>
<feature type="transmembrane region" description="Helical" evidence="1">
    <location>
        <begin position="659"/>
        <end position="681"/>
    </location>
</feature>
<dbReference type="Gene3D" id="3.40.50.620">
    <property type="entry name" value="HUPs"/>
    <property type="match status" value="1"/>
</dbReference>
<dbReference type="Proteomes" id="UP000649289">
    <property type="component" value="Unassembled WGS sequence"/>
</dbReference>
<protein>
    <submittedName>
        <fullName evidence="4">YdcF family protein</fullName>
    </submittedName>
</protein>
<feature type="transmembrane region" description="Helical" evidence="1">
    <location>
        <begin position="6"/>
        <end position="29"/>
    </location>
</feature>
<dbReference type="PANTHER" id="PTHR30336:SF4">
    <property type="entry name" value="ENVELOPE BIOGENESIS FACTOR ELYC"/>
    <property type="match status" value="1"/>
</dbReference>
<feature type="transmembrane region" description="Helical" evidence="1">
    <location>
        <begin position="36"/>
        <end position="58"/>
    </location>
</feature>
<dbReference type="PANTHER" id="PTHR30336">
    <property type="entry name" value="INNER MEMBRANE PROTEIN, PROBABLE PERMEASE"/>
    <property type="match status" value="1"/>
</dbReference>
<feature type="transmembrane region" description="Helical" evidence="1">
    <location>
        <begin position="464"/>
        <end position="489"/>
    </location>
</feature>
<keyword evidence="1" id="KW-1133">Transmembrane helix</keyword>
<feature type="transmembrane region" description="Helical" evidence="1">
    <location>
        <begin position="164"/>
        <end position="184"/>
    </location>
</feature>
<feature type="transmembrane region" description="Helical" evidence="1">
    <location>
        <begin position="99"/>
        <end position="117"/>
    </location>
</feature>
<feature type="transmembrane region" description="Helical" evidence="1">
    <location>
        <begin position="204"/>
        <end position="229"/>
    </location>
</feature>
<dbReference type="EMBL" id="JACXYY010000002">
    <property type="protein sequence ID" value="MBD3914239.1"/>
    <property type="molecule type" value="Genomic_DNA"/>
</dbReference>
<feature type="transmembrane region" description="Helical" evidence="1">
    <location>
        <begin position="369"/>
        <end position="393"/>
    </location>
</feature>
<dbReference type="CDD" id="cd06259">
    <property type="entry name" value="YdcF-like"/>
    <property type="match status" value="1"/>
</dbReference>
<evidence type="ECO:0000313" key="5">
    <source>
        <dbReference type="Proteomes" id="UP000649289"/>
    </source>
</evidence>
<name>A0ABR8MJH1_9ACTN</name>
<proteinExistence type="predicted"/>
<evidence type="ECO:0000313" key="4">
    <source>
        <dbReference type="EMBL" id="MBD3914239.1"/>
    </source>
</evidence>
<feature type="transmembrane region" description="Helical" evidence="1">
    <location>
        <begin position="249"/>
        <end position="272"/>
    </location>
</feature>
<dbReference type="RefSeq" id="WP_191198556.1">
    <property type="nucleotide sequence ID" value="NZ_BAAAPA010000003.1"/>
</dbReference>
<feature type="transmembrane region" description="Helical" evidence="1">
    <location>
        <begin position="433"/>
        <end position="458"/>
    </location>
</feature>
<comment type="caution">
    <text evidence="4">The sequence shown here is derived from an EMBL/GenBank/DDBJ whole genome shotgun (WGS) entry which is preliminary data.</text>
</comment>
<dbReference type="InterPro" id="IPR003848">
    <property type="entry name" value="DUF218"/>
</dbReference>